<reference evidence="5" key="2">
    <citation type="journal article" date="2021" name="J Anim Sci Technol">
        <title>Complete genome sequence of Paenibacillus konkukensis sp. nov. SK3146 as a potential probiotic strain.</title>
        <authorList>
            <person name="Jung H.I."/>
            <person name="Park S."/>
            <person name="Niu K.M."/>
            <person name="Lee S.W."/>
            <person name="Kothari D."/>
            <person name="Yi K.J."/>
            <person name="Kim S.K."/>
        </authorList>
    </citation>
    <scope>NUCLEOTIDE SEQUENCE</scope>
    <source>
        <strain evidence="5">SK3146</strain>
    </source>
</reference>
<dbReference type="InterPro" id="IPR028082">
    <property type="entry name" value="Peripla_BP_I"/>
</dbReference>
<dbReference type="CDD" id="cd06267">
    <property type="entry name" value="PBP1_LacI_sugar_binding-like"/>
    <property type="match status" value="1"/>
</dbReference>
<evidence type="ECO:0000259" key="4">
    <source>
        <dbReference type="PROSITE" id="PS50932"/>
    </source>
</evidence>
<dbReference type="SUPFAM" id="SSF47413">
    <property type="entry name" value="lambda repressor-like DNA-binding domains"/>
    <property type="match status" value="1"/>
</dbReference>
<keyword evidence="2" id="KW-0238">DNA-binding</keyword>
<feature type="domain" description="HTH lacI-type" evidence="4">
    <location>
        <begin position="5"/>
        <end position="61"/>
    </location>
</feature>
<dbReference type="PANTHER" id="PTHR30146:SF105">
    <property type="entry name" value="CATABOLITE CONTROL PROTEIN B"/>
    <property type="match status" value="1"/>
</dbReference>
<gene>
    <name evidence="5" type="primary">ccpA_4</name>
    <name evidence="5" type="ORF">SK3146_02357</name>
</gene>
<accession>A0ABY4RLB2</accession>
<dbReference type="Pfam" id="PF13377">
    <property type="entry name" value="Peripla_BP_3"/>
    <property type="match status" value="1"/>
</dbReference>
<keyword evidence="6" id="KW-1185">Reference proteome</keyword>
<dbReference type="Gene3D" id="1.10.260.40">
    <property type="entry name" value="lambda repressor-like DNA-binding domains"/>
    <property type="match status" value="1"/>
</dbReference>
<dbReference type="CDD" id="cd01392">
    <property type="entry name" value="HTH_LacI"/>
    <property type="match status" value="1"/>
</dbReference>
<keyword evidence="1" id="KW-0805">Transcription regulation</keyword>
<dbReference type="RefSeq" id="WP_249865256.1">
    <property type="nucleotide sequence ID" value="NZ_CP027059.1"/>
</dbReference>
<dbReference type="Gene3D" id="3.40.50.2300">
    <property type="match status" value="2"/>
</dbReference>
<keyword evidence="3" id="KW-0804">Transcription</keyword>
<organism evidence="5 6">
    <name type="scientific">Paenibacillus konkukensis</name>
    <dbReference type="NCBI Taxonomy" id="2020716"/>
    <lineage>
        <taxon>Bacteria</taxon>
        <taxon>Bacillati</taxon>
        <taxon>Bacillota</taxon>
        <taxon>Bacilli</taxon>
        <taxon>Bacillales</taxon>
        <taxon>Paenibacillaceae</taxon>
        <taxon>Paenibacillus</taxon>
    </lineage>
</organism>
<dbReference type="PROSITE" id="PS50932">
    <property type="entry name" value="HTH_LACI_2"/>
    <property type="match status" value="1"/>
</dbReference>
<evidence type="ECO:0000256" key="3">
    <source>
        <dbReference type="ARBA" id="ARBA00023163"/>
    </source>
</evidence>
<evidence type="ECO:0000256" key="1">
    <source>
        <dbReference type="ARBA" id="ARBA00023015"/>
    </source>
</evidence>
<dbReference type="SMART" id="SM00354">
    <property type="entry name" value="HTH_LACI"/>
    <property type="match status" value="1"/>
</dbReference>
<dbReference type="InterPro" id="IPR046335">
    <property type="entry name" value="LacI/GalR-like_sensor"/>
</dbReference>
<sequence>MTKRVTSFDVAKRAGVSRSVVSAVLNGTRGIGVGEEKRKAVLEAIRELNYQVDAQARGMKTGRSQCLAAYGNVANPLFLQVLEGIQAACAAWGYHVLLYPSGSSDSQRIEGLLDLFRQRRIDGVVALDRPHQVHEGWVQLVHENRLPYVSVEGYPDTEEIPSVLMDYEESVRRALDYIAARTRQIPAYLELHHQGTPLGWGDRQRRNAYEDWMAERGWEPQVYTAADGPWKEREPFWREWLQRHRASSAILTNWSRGAVYVCRAAQLLGIQVGRELHVMASDNTERINQHMFPAITSTEVPYREMGRLAAKRLLEYIGGQRPLDDTSGIWVPAVLEERDSVGEAAERGR</sequence>
<name>A0ABY4RLB2_9BACL</name>
<evidence type="ECO:0000256" key="2">
    <source>
        <dbReference type="ARBA" id="ARBA00023125"/>
    </source>
</evidence>
<dbReference type="Proteomes" id="UP001057134">
    <property type="component" value="Chromosome"/>
</dbReference>
<dbReference type="InterPro" id="IPR010982">
    <property type="entry name" value="Lambda_DNA-bd_dom_sf"/>
</dbReference>
<reference evidence="5" key="1">
    <citation type="submission" date="2018-02" db="EMBL/GenBank/DDBJ databases">
        <authorList>
            <person name="Kim S.-K."/>
            <person name="Jung H.-I."/>
            <person name="Lee S.-W."/>
        </authorList>
    </citation>
    <scope>NUCLEOTIDE SEQUENCE</scope>
    <source>
        <strain evidence="5">SK3146</strain>
    </source>
</reference>
<protein>
    <submittedName>
        <fullName evidence="5">Catabolite control protein A</fullName>
    </submittedName>
</protein>
<dbReference type="Pfam" id="PF00356">
    <property type="entry name" value="LacI"/>
    <property type="match status" value="1"/>
</dbReference>
<evidence type="ECO:0000313" key="6">
    <source>
        <dbReference type="Proteomes" id="UP001057134"/>
    </source>
</evidence>
<dbReference type="EMBL" id="CP027059">
    <property type="protein sequence ID" value="UQZ83196.1"/>
    <property type="molecule type" value="Genomic_DNA"/>
</dbReference>
<evidence type="ECO:0000313" key="5">
    <source>
        <dbReference type="EMBL" id="UQZ83196.1"/>
    </source>
</evidence>
<dbReference type="InterPro" id="IPR000843">
    <property type="entry name" value="HTH_LacI"/>
</dbReference>
<dbReference type="PANTHER" id="PTHR30146">
    <property type="entry name" value="LACI-RELATED TRANSCRIPTIONAL REPRESSOR"/>
    <property type="match status" value="1"/>
</dbReference>
<dbReference type="SUPFAM" id="SSF53822">
    <property type="entry name" value="Periplasmic binding protein-like I"/>
    <property type="match status" value="1"/>
</dbReference>
<proteinExistence type="predicted"/>